<evidence type="ECO:0000313" key="1">
    <source>
        <dbReference type="EMBL" id="WND04870.1"/>
    </source>
</evidence>
<evidence type="ECO:0000313" key="2">
    <source>
        <dbReference type="Proteomes" id="UP001256400"/>
    </source>
</evidence>
<dbReference type="EMBL" id="CP134206">
    <property type="protein sequence ID" value="WND04870.1"/>
    <property type="molecule type" value="Genomic_DNA"/>
</dbReference>
<dbReference type="PANTHER" id="PTHR43628">
    <property type="entry name" value="ACTIVATOR OF C KINASE PROTEIN 1-RELATED"/>
    <property type="match status" value="1"/>
</dbReference>
<dbReference type="SUPFAM" id="SSF81901">
    <property type="entry name" value="HCP-like"/>
    <property type="match status" value="1"/>
</dbReference>
<accession>A0AB38YU64</accession>
<name>A0AB38YU64_9GAMM</name>
<reference evidence="1" key="1">
    <citation type="submission" date="2023-09" db="EMBL/GenBank/DDBJ databases">
        <title>Acinetobacter soli.</title>
        <authorList>
            <person name="Kim B."/>
            <person name="Kim D."/>
            <person name="Park D."/>
        </authorList>
    </citation>
    <scope>NUCLEOTIDE SEQUENCE</scope>
    <source>
        <strain evidence="1">2023.05</strain>
    </source>
</reference>
<dbReference type="RefSeq" id="WP_055415817.1">
    <property type="nucleotide sequence ID" value="NZ_BKFD01000026.1"/>
</dbReference>
<proteinExistence type="predicted"/>
<dbReference type="InterPro" id="IPR011990">
    <property type="entry name" value="TPR-like_helical_dom_sf"/>
</dbReference>
<sequence length="392" mass="45986">MGTNISGMIFKCSSDQDDIENLVHKWIKDEDSFFDQQSTIRIEFLNNNLILIHNHEIFESAKNNPKLWEKLLLNLKESKWTVFFKCVDSFESFSYIIYQNRKEIRKVIQYQGSNLYQTGQPLNCEKSWLNFTIFYERESYTDGSYKTERYEIPDLNDESNPDIQYHKYYYIIEKSLSFYHHYLARALLVEVLQYHLGFDIIDSDYNTSQSLIINCEDIPNFKRTLKQAQEGCIKAQNQLASMYLNGLDVTQNMSLALFWYEKTASQNDPEGELNLGKLYLNGLGIEKNYELGLTWIKKSVKQNYPDAYFTLAELYEKGHIVQKDIQQALIFYKKAANLRHATSAYRLGQIFELGQGVILDLKLAKRFYHQAASNFSSEAKNRLDILDQLTNK</sequence>
<dbReference type="AlphaFoldDB" id="A0AB38YU64"/>
<gene>
    <name evidence="1" type="ORF">RHP80_11735</name>
</gene>
<dbReference type="PANTHER" id="PTHR43628:SF1">
    <property type="entry name" value="CHITIN SYNTHASE REGULATORY FACTOR 2-RELATED"/>
    <property type="match status" value="1"/>
</dbReference>
<organism evidence="1 2">
    <name type="scientific">Acinetobacter soli</name>
    <dbReference type="NCBI Taxonomy" id="487316"/>
    <lineage>
        <taxon>Bacteria</taxon>
        <taxon>Pseudomonadati</taxon>
        <taxon>Pseudomonadota</taxon>
        <taxon>Gammaproteobacteria</taxon>
        <taxon>Moraxellales</taxon>
        <taxon>Moraxellaceae</taxon>
        <taxon>Acinetobacter</taxon>
    </lineage>
</organism>
<dbReference type="InterPro" id="IPR052945">
    <property type="entry name" value="Mitotic_Regulator"/>
</dbReference>
<dbReference type="Gene3D" id="1.25.40.10">
    <property type="entry name" value="Tetratricopeptide repeat domain"/>
    <property type="match status" value="1"/>
</dbReference>
<dbReference type="InterPro" id="IPR006597">
    <property type="entry name" value="Sel1-like"/>
</dbReference>
<dbReference type="Proteomes" id="UP001256400">
    <property type="component" value="Chromosome"/>
</dbReference>
<protein>
    <submittedName>
        <fullName evidence="1">Tetratricopeptide repeat protein</fullName>
    </submittedName>
</protein>
<dbReference type="SMART" id="SM00671">
    <property type="entry name" value="SEL1"/>
    <property type="match status" value="4"/>
</dbReference>
<dbReference type="Pfam" id="PF08238">
    <property type="entry name" value="Sel1"/>
    <property type="match status" value="4"/>
</dbReference>